<dbReference type="AlphaFoldDB" id="A0A0E9PFL4"/>
<reference evidence="1" key="1">
    <citation type="submission" date="2014-11" db="EMBL/GenBank/DDBJ databases">
        <authorList>
            <person name="Amaro Gonzalez C."/>
        </authorList>
    </citation>
    <scope>NUCLEOTIDE SEQUENCE</scope>
</reference>
<sequence>MKHKSDKTRHKSDETSNLAGERLGPEIFACDLLCLFSN</sequence>
<evidence type="ECO:0000313" key="1">
    <source>
        <dbReference type="EMBL" id="JAH02850.1"/>
    </source>
</evidence>
<organism evidence="1">
    <name type="scientific">Anguilla anguilla</name>
    <name type="common">European freshwater eel</name>
    <name type="synonym">Muraena anguilla</name>
    <dbReference type="NCBI Taxonomy" id="7936"/>
    <lineage>
        <taxon>Eukaryota</taxon>
        <taxon>Metazoa</taxon>
        <taxon>Chordata</taxon>
        <taxon>Craniata</taxon>
        <taxon>Vertebrata</taxon>
        <taxon>Euteleostomi</taxon>
        <taxon>Actinopterygii</taxon>
        <taxon>Neopterygii</taxon>
        <taxon>Teleostei</taxon>
        <taxon>Anguilliformes</taxon>
        <taxon>Anguillidae</taxon>
        <taxon>Anguilla</taxon>
    </lineage>
</organism>
<reference evidence="1" key="2">
    <citation type="journal article" date="2015" name="Fish Shellfish Immunol.">
        <title>Early steps in the European eel (Anguilla anguilla)-Vibrio vulnificus interaction in the gills: Role of the RtxA13 toxin.</title>
        <authorList>
            <person name="Callol A."/>
            <person name="Pajuelo D."/>
            <person name="Ebbesson L."/>
            <person name="Teles M."/>
            <person name="MacKenzie S."/>
            <person name="Amaro C."/>
        </authorList>
    </citation>
    <scope>NUCLEOTIDE SEQUENCE</scope>
</reference>
<accession>A0A0E9PFL4</accession>
<dbReference type="EMBL" id="GBXM01105727">
    <property type="protein sequence ID" value="JAH02850.1"/>
    <property type="molecule type" value="Transcribed_RNA"/>
</dbReference>
<name>A0A0E9PFL4_ANGAN</name>
<protein>
    <submittedName>
        <fullName evidence="1">Uncharacterized protein</fullName>
    </submittedName>
</protein>
<proteinExistence type="predicted"/>